<name>W2J3I5_PHYNI</name>
<protein>
    <submittedName>
        <fullName evidence="2">Uncharacterized protein</fullName>
    </submittedName>
</protein>
<dbReference type="EMBL" id="KI672903">
    <property type="protein sequence ID" value="ETL40163.1"/>
    <property type="molecule type" value="Genomic_DNA"/>
</dbReference>
<feature type="compositionally biased region" description="Basic residues" evidence="1">
    <location>
        <begin position="1"/>
        <end position="26"/>
    </location>
</feature>
<dbReference type="AlphaFoldDB" id="W2J3I5"/>
<reference evidence="2 4" key="1">
    <citation type="submission" date="2013-11" db="EMBL/GenBank/DDBJ databases">
        <title>The Genome Sequence of Phytophthora parasitica CJ05E6.</title>
        <authorList>
            <consortium name="The Broad Institute Genomics Platform"/>
            <person name="Russ C."/>
            <person name="Tyler B."/>
            <person name="Panabieres F."/>
            <person name="Shan W."/>
            <person name="Tripathy S."/>
            <person name="Grunwald N."/>
            <person name="Machado M."/>
            <person name="Johnson C.S."/>
            <person name="Arredondo F."/>
            <person name="Hong C."/>
            <person name="Coffey M."/>
            <person name="Young S.K."/>
            <person name="Zeng Q."/>
            <person name="Gargeya S."/>
            <person name="Fitzgerald M."/>
            <person name="Abouelleil A."/>
            <person name="Alvarado L."/>
            <person name="Chapman S.B."/>
            <person name="Gainer-Dewar J."/>
            <person name="Goldberg J."/>
            <person name="Griggs A."/>
            <person name="Gujja S."/>
            <person name="Hansen M."/>
            <person name="Howarth C."/>
            <person name="Imamovic A."/>
            <person name="Ireland A."/>
            <person name="Larimer J."/>
            <person name="McCowan C."/>
            <person name="Murphy C."/>
            <person name="Pearson M."/>
            <person name="Poon T.W."/>
            <person name="Priest M."/>
            <person name="Roberts A."/>
            <person name="Saif S."/>
            <person name="Shea T."/>
            <person name="Sykes S."/>
            <person name="Wortman J."/>
            <person name="Nusbaum C."/>
            <person name="Birren B."/>
        </authorList>
    </citation>
    <scope>NUCLEOTIDE SEQUENCE [LARGE SCALE GENOMIC DNA]</scope>
    <source>
        <strain evidence="2 4">CJ05E6</strain>
    </source>
</reference>
<dbReference type="Proteomes" id="UP000054532">
    <property type="component" value="Unassembled WGS sequence"/>
</dbReference>
<proteinExistence type="predicted"/>
<evidence type="ECO:0000313" key="3">
    <source>
        <dbReference type="EMBL" id="ETM46567.1"/>
    </source>
</evidence>
<accession>W2J3I5</accession>
<dbReference type="EMBL" id="KI692846">
    <property type="protein sequence ID" value="ETM46567.1"/>
    <property type="molecule type" value="Genomic_DNA"/>
</dbReference>
<gene>
    <name evidence="3" type="ORF">L914_08572</name>
    <name evidence="2" type="ORF">L916_08618</name>
</gene>
<organism evidence="2 4">
    <name type="scientific">Phytophthora nicotianae</name>
    <name type="common">Potato buckeye rot agent</name>
    <name type="synonym">Phytophthora parasitica</name>
    <dbReference type="NCBI Taxonomy" id="4792"/>
    <lineage>
        <taxon>Eukaryota</taxon>
        <taxon>Sar</taxon>
        <taxon>Stramenopiles</taxon>
        <taxon>Oomycota</taxon>
        <taxon>Peronosporomycetes</taxon>
        <taxon>Peronosporales</taxon>
        <taxon>Peronosporaceae</taxon>
        <taxon>Phytophthora</taxon>
    </lineage>
</organism>
<dbReference type="Proteomes" id="UP000053864">
    <property type="component" value="Unassembled WGS sequence"/>
</dbReference>
<evidence type="ECO:0000313" key="2">
    <source>
        <dbReference type="EMBL" id="ETL40163.1"/>
    </source>
</evidence>
<reference evidence="3" key="2">
    <citation type="submission" date="2013-11" db="EMBL/GenBank/DDBJ databases">
        <title>The Genome Sequence of Phytophthora parasitica IAC_01/95.</title>
        <authorList>
            <consortium name="The Broad Institute Genomics Platform"/>
            <person name="Russ C."/>
            <person name="Tyler B."/>
            <person name="Panabieres F."/>
            <person name="Shan W."/>
            <person name="Tripathy S."/>
            <person name="Grunwald N."/>
            <person name="Machado M."/>
            <person name="Johnson C.S."/>
            <person name="Arredondo F."/>
            <person name="Hong C."/>
            <person name="Coffey M."/>
            <person name="Young S.K."/>
            <person name="Zeng Q."/>
            <person name="Gargeya S."/>
            <person name="Fitzgerald M."/>
            <person name="Abouelleil A."/>
            <person name="Alvarado L."/>
            <person name="Chapman S.B."/>
            <person name="Gainer-Dewar J."/>
            <person name="Goldberg J."/>
            <person name="Griggs A."/>
            <person name="Gujja S."/>
            <person name="Hansen M."/>
            <person name="Howarth C."/>
            <person name="Imamovic A."/>
            <person name="Ireland A."/>
            <person name="Larimer J."/>
            <person name="McCowan C."/>
            <person name="Murphy C."/>
            <person name="Pearson M."/>
            <person name="Poon T.W."/>
            <person name="Priest M."/>
            <person name="Roberts A."/>
            <person name="Saif S."/>
            <person name="Shea T."/>
            <person name="Sykes S."/>
            <person name="Wortman J."/>
            <person name="Nusbaum C."/>
            <person name="Birren B."/>
        </authorList>
    </citation>
    <scope>NUCLEOTIDE SEQUENCE [LARGE SCALE GENOMIC DNA]</scope>
    <source>
        <strain evidence="3">IAC_01/95</strain>
    </source>
</reference>
<feature type="region of interest" description="Disordered" evidence="1">
    <location>
        <begin position="1"/>
        <end position="46"/>
    </location>
</feature>
<evidence type="ECO:0000256" key="1">
    <source>
        <dbReference type="SAM" id="MobiDB-lite"/>
    </source>
</evidence>
<evidence type="ECO:0000313" key="4">
    <source>
        <dbReference type="Proteomes" id="UP000053864"/>
    </source>
</evidence>
<sequence>MSRPKTGRVKKASTIKEQHHQRRVPTRHLEQIVPARPGLDGRVDQQ</sequence>